<dbReference type="PROSITE" id="PS50011">
    <property type="entry name" value="PROTEIN_KINASE_DOM"/>
    <property type="match status" value="1"/>
</dbReference>
<dbReference type="InterPro" id="IPR000719">
    <property type="entry name" value="Prot_kinase_dom"/>
</dbReference>
<evidence type="ECO:0000313" key="5">
    <source>
        <dbReference type="Proteomes" id="UP000327118"/>
    </source>
</evidence>
<dbReference type="AlphaFoldDB" id="A0A5N6Z8Q8"/>
<dbReference type="GO" id="GO:0005524">
    <property type="term" value="F:ATP binding"/>
    <property type="evidence" value="ECO:0007669"/>
    <property type="project" value="UniProtKB-KW"/>
</dbReference>
<dbReference type="Pfam" id="PF07714">
    <property type="entry name" value="PK_Tyr_Ser-Thr"/>
    <property type="match status" value="1"/>
</dbReference>
<accession>A0A5N6Z8Q8</accession>
<name>A0A5N6Z8Q8_9EURO</name>
<keyword evidence="1" id="KW-0547">Nucleotide-binding</keyword>
<dbReference type="EMBL" id="ML739108">
    <property type="protein sequence ID" value="KAE8353099.1"/>
    <property type="molecule type" value="Genomic_DNA"/>
</dbReference>
<proteinExistence type="predicted"/>
<dbReference type="InterPro" id="IPR001245">
    <property type="entry name" value="Ser-Thr/Tyr_kinase_cat_dom"/>
</dbReference>
<dbReference type="Gene3D" id="1.10.510.10">
    <property type="entry name" value="Transferase(Phosphotransferase) domain 1"/>
    <property type="match status" value="1"/>
</dbReference>
<keyword evidence="2" id="KW-0067">ATP-binding</keyword>
<dbReference type="OrthoDB" id="1668230at2759"/>
<dbReference type="PANTHER" id="PTHR24418">
    <property type="entry name" value="TYROSINE-PROTEIN KINASE"/>
    <property type="match status" value="1"/>
</dbReference>
<protein>
    <submittedName>
        <fullName evidence="4">Kinase-like domain-containing protein</fullName>
    </submittedName>
</protein>
<dbReference type="GO" id="GO:0004672">
    <property type="term" value="F:protein kinase activity"/>
    <property type="evidence" value="ECO:0007669"/>
    <property type="project" value="InterPro"/>
</dbReference>
<gene>
    <name evidence="4" type="ORF">BDV28DRAFT_165182</name>
</gene>
<keyword evidence="4" id="KW-0808">Transferase</keyword>
<evidence type="ECO:0000259" key="3">
    <source>
        <dbReference type="PROSITE" id="PS50011"/>
    </source>
</evidence>
<feature type="domain" description="Protein kinase" evidence="3">
    <location>
        <begin position="17"/>
        <end position="270"/>
    </location>
</feature>
<keyword evidence="5" id="KW-1185">Reference proteome</keyword>
<dbReference type="InterPro" id="IPR011009">
    <property type="entry name" value="Kinase-like_dom_sf"/>
</dbReference>
<dbReference type="InterPro" id="IPR050198">
    <property type="entry name" value="Non-receptor_tyrosine_kinases"/>
</dbReference>
<dbReference type="Proteomes" id="UP000327118">
    <property type="component" value="Unassembled WGS sequence"/>
</dbReference>
<organism evidence="4 5">
    <name type="scientific">Aspergillus coremiiformis</name>
    <dbReference type="NCBI Taxonomy" id="138285"/>
    <lineage>
        <taxon>Eukaryota</taxon>
        <taxon>Fungi</taxon>
        <taxon>Dikarya</taxon>
        <taxon>Ascomycota</taxon>
        <taxon>Pezizomycotina</taxon>
        <taxon>Eurotiomycetes</taxon>
        <taxon>Eurotiomycetidae</taxon>
        <taxon>Eurotiales</taxon>
        <taxon>Aspergillaceae</taxon>
        <taxon>Aspergillus</taxon>
        <taxon>Aspergillus subgen. Circumdati</taxon>
    </lineage>
</organism>
<evidence type="ECO:0000313" key="4">
    <source>
        <dbReference type="EMBL" id="KAE8353099.1"/>
    </source>
</evidence>
<keyword evidence="4" id="KW-0418">Kinase</keyword>
<evidence type="ECO:0000256" key="1">
    <source>
        <dbReference type="ARBA" id="ARBA00022741"/>
    </source>
</evidence>
<dbReference type="SUPFAM" id="SSF56112">
    <property type="entry name" value="Protein kinase-like (PK-like)"/>
    <property type="match status" value="1"/>
</dbReference>
<sequence length="270" mass="30774">MWLICSQKPPDHQIEQPTRQNIIAVGQLAIVHKLSDRIVRKVPTAKSDASTRAIHIEAQVYRHLGKHTRIARCLRCGDDYIDVQYEPHGDLETYLRKNWVTDRFRHRVARQAIEAVVFIHSKGVIHSDLAARQFLVDPGYNVRLSDFGGSSLLGEDALVMENATHFLPRDEDAPNTVWSDLFALGSTVYEILLGMKPYEGIEDEEIQRLYSSNVFPSLDKISDGSWRKIIRKCWMSQYNTTAEILKDVPLPPLTTRLAMSVAQKRLARGL</sequence>
<reference evidence="5" key="1">
    <citation type="submission" date="2019-04" db="EMBL/GenBank/DDBJ databases">
        <title>Friends and foes A comparative genomics studyof 23 Aspergillus species from section Flavi.</title>
        <authorList>
            <consortium name="DOE Joint Genome Institute"/>
            <person name="Kjaerbolling I."/>
            <person name="Vesth T."/>
            <person name="Frisvad J.C."/>
            <person name="Nybo J.L."/>
            <person name="Theobald S."/>
            <person name="Kildgaard S."/>
            <person name="Isbrandt T."/>
            <person name="Kuo A."/>
            <person name="Sato A."/>
            <person name="Lyhne E.K."/>
            <person name="Kogle M.E."/>
            <person name="Wiebenga A."/>
            <person name="Kun R.S."/>
            <person name="Lubbers R.J."/>
            <person name="Makela M.R."/>
            <person name="Barry K."/>
            <person name="Chovatia M."/>
            <person name="Clum A."/>
            <person name="Daum C."/>
            <person name="Haridas S."/>
            <person name="He G."/>
            <person name="LaButti K."/>
            <person name="Lipzen A."/>
            <person name="Mondo S."/>
            <person name="Riley R."/>
            <person name="Salamov A."/>
            <person name="Simmons B.A."/>
            <person name="Magnuson J.K."/>
            <person name="Henrissat B."/>
            <person name="Mortensen U.H."/>
            <person name="Larsen T.O."/>
            <person name="Devries R.P."/>
            <person name="Grigoriev I.V."/>
            <person name="Machida M."/>
            <person name="Baker S.E."/>
            <person name="Andersen M.R."/>
        </authorList>
    </citation>
    <scope>NUCLEOTIDE SEQUENCE [LARGE SCALE GENOMIC DNA]</scope>
    <source>
        <strain evidence="5">CBS 553.77</strain>
    </source>
</reference>
<evidence type="ECO:0000256" key="2">
    <source>
        <dbReference type="ARBA" id="ARBA00022840"/>
    </source>
</evidence>